<dbReference type="InterPro" id="IPR036259">
    <property type="entry name" value="MFS_trans_sf"/>
</dbReference>
<keyword evidence="1 4" id="KW-0812">Transmembrane</keyword>
<dbReference type="Proteomes" id="UP000298781">
    <property type="component" value="Chromosome"/>
</dbReference>
<keyword evidence="2 4" id="KW-1133">Transmembrane helix</keyword>
<name>A0A4D7B0X9_9HYPH</name>
<evidence type="ECO:0000256" key="1">
    <source>
        <dbReference type="ARBA" id="ARBA00022692"/>
    </source>
</evidence>
<feature type="transmembrane region" description="Helical" evidence="4">
    <location>
        <begin position="264"/>
        <end position="289"/>
    </location>
</feature>
<feature type="transmembrane region" description="Helical" evidence="4">
    <location>
        <begin position="7"/>
        <end position="30"/>
    </location>
</feature>
<dbReference type="GO" id="GO:0022857">
    <property type="term" value="F:transmembrane transporter activity"/>
    <property type="evidence" value="ECO:0007669"/>
    <property type="project" value="InterPro"/>
</dbReference>
<feature type="transmembrane region" description="Helical" evidence="4">
    <location>
        <begin position="205"/>
        <end position="225"/>
    </location>
</feature>
<reference evidence="6 7" key="1">
    <citation type="submission" date="2019-04" db="EMBL/GenBank/DDBJ databases">
        <title>Phreatobacter aquaticus sp. nov.</title>
        <authorList>
            <person name="Choi A."/>
        </authorList>
    </citation>
    <scope>NUCLEOTIDE SEQUENCE [LARGE SCALE GENOMIC DNA]</scope>
    <source>
        <strain evidence="6 7">KCTC 52518</strain>
    </source>
</reference>
<accession>A0A4D7B0X9</accession>
<feature type="transmembrane region" description="Helical" evidence="4">
    <location>
        <begin position="94"/>
        <end position="116"/>
    </location>
</feature>
<feature type="transmembrane region" description="Helical" evidence="4">
    <location>
        <begin position="231"/>
        <end position="252"/>
    </location>
</feature>
<evidence type="ECO:0000313" key="7">
    <source>
        <dbReference type="Proteomes" id="UP000298781"/>
    </source>
</evidence>
<feature type="transmembrane region" description="Helical" evidence="4">
    <location>
        <begin position="331"/>
        <end position="353"/>
    </location>
</feature>
<protein>
    <submittedName>
        <fullName evidence="6">MFS transporter</fullName>
    </submittedName>
</protein>
<feature type="transmembrane region" description="Helical" evidence="4">
    <location>
        <begin position="359"/>
        <end position="381"/>
    </location>
</feature>
<keyword evidence="3 4" id="KW-0472">Membrane</keyword>
<keyword evidence="7" id="KW-1185">Reference proteome</keyword>
<dbReference type="PANTHER" id="PTHR23534">
    <property type="entry name" value="MFS PERMEASE"/>
    <property type="match status" value="1"/>
</dbReference>
<feature type="transmembrane region" description="Helical" evidence="4">
    <location>
        <begin position="42"/>
        <end position="63"/>
    </location>
</feature>
<dbReference type="Pfam" id="PF07690">
    <property type="entry name" value="MFS_1"/>
    <property type="match status" value="1"/>
</dbReference>
<feature type="domain" description="Major facilitator superfamily (MFS) profile" evidence="5">
    <location>
        <begin position="207"/>
        <end position="391"/>
    </location>
</feature>
<feature type="transmembrane region" description="Helical" evidence="4">
    <location>
        <begin position="155"/>
        <end position="184"/>
    </location>
</feature>
<evidence type="ECO:0000313" key="6">
    <source>
        <dbReference type="EMBL" id="QCI67339.1"/>
    </source>
</evidence>
<proteinExistence type="predicted"/>
<dbReference type="InterPro" id="IPR020846">
    <property type="entry name" value="MFS_dom"/>
</dbReference>
<dbReference type="EMBL" id="CP039690">
    <property type="protein sequence ID" value="QCI67339.1"/>
    <property type="molecule type" value="Genomic_DNA"/>
</dbReference>
<organism evidence="6 7">
    <name type="scientific">Phreatobacter stygius</name>
    <dbReference type="NCBI Taxonomy" id="1940610"/>
    <lineage>
        <taxon>Bacteria</taxon>
        <taxon>Pseudomonadati</taxon>
        <taxon>Pseudomonadota</taxon>
        <taxon>Alphaproteobacteria</taxon>
        <taxon>Hyphomicrobiales</taxon>
        <taxon>Phreatobacteraceae</taxon>
        <taxon>Phreatobacter</taxon>
    </lineage>
</organism>
<dbReference type="OrthoDB" id="8558006at2"/>
<evidence type="ECO:0000256" key="4">
    <source>
        <dbReference type="SAM" id="Phobius"/>
    </source>
</evidence>
<dbReference type="InterPro" id="IPR011701">
    <property type="entry name" value="MFS"/>
</dbReference>
<dbReference type="AlphaFoldDB" id="A0A4D7B0X9"/>
<gene>
    <name evidence="6" type="ORF">E8M01_25815</name>
</gene>
<dbReference type="PANTHER" id="PTHR23534:SF1">
    <property type="entry name" value="MAJOR FACILITATOR SUPERFAMILY PROTEIN"/>
    <property type="match status" value="1"/>
</dbReference>
<feature type="transmembrane region" description="Helical" evidence="4">
    <location>
        <begin position="70"/>
        <end position="88"/>
    </location>
</feature>
<sequence length="391" mass="40752">MNRNVILLCLAEALYVCYLSIGFTLISLVGQSLAIDKNLATLPFSLTIVASAVTTIGASMLMARIGRRPGFMVGAMIGVAGGALATFAIIGGSFWLFCAGNFLMGMFKAFAQYYRFAAGEVTEPDNRASAISLVLAGGVLAAVGGPQLAAFSRDLLAPVAFAGSFAAITVLALLTFVLTAFLKVPPVAKAVRSEGGRPLADIMKTPPFIVAVAAGSVGYSVMGFVMTATPLAVIGCGYSIGEAATVIQWHLLGMFAPSFLTGKLTARIGTSTVILTGAVLLLASAAIGVSGTTLGHFWVGLLMSGIGWNFMYVGATILLTENHAPEERAKVQAANEFIMFTCVSLSTFIAGAFYNLYGWTAVALLGVPPVILVLGLILWLMTRRRPEPASV</sequence>
<feature type="transmembrane region" description="Helical" evidence="4">
    <location>
        <begin position="128"/>
        <end position="149"/>
    </location>
</feature>
<evidence type="ECO:0000259" key="5">
    <source>
        <dbReference type="PROSITE" id="PS50850"/>
    </source>
</evidence>
<evidence type="ECO:0000256" key="2">
    <source>
        <dbReference type="ARBA" id="ARBA00022989"/>
    </source>
</evidence>
<dbReference type="RefSeq" id="WP_136962770.1">
    <property type="nucleotide sequence ID" value="NZ_CP039690.1"/>
</dbReference>
<dbReference type="Gene3D" id="1.20.1250.20">
    <property type="entry name" value="MFS general substrate transporter like domains"/>
    <property type="match status" value="1"/>
</dbReference>
<evidence type="ECO:0000256" key="3">
    <source>
        <dbReference type="ARBA" id="ARBA00023136"/>
    </source>
</evidence>
<dbReference type="KEGG" id="pstg:E8M01_25815"/>
<dbReference type="PROSITE" id="PS50850">
    <property type="entry name" value="MFS"/>
    <property type="match status" value="1"/>
</dbReference>
<feature type="transmembrane region" description="Helical" evidence="4">
    <location>
        <begin position="295"/>
        <end position="319"/>
    </location>
</feature>
<dbReference type="SUPFAM" id="SSF103473">
    <property type="entry name" value="MFS general substrate transporter"/>
    <property type="match status" value="1"/>
</dbReference>